<dbReference type="AlphaFoldDB" id="A0A1C7N676"/>
<reference evidence="6 7" key="1">
    <citation type="submission" date="2016-03" db="EMBL/GenBank/DDBJ databases">
        <title>Choanephora cucurbitarum.</title>
        <authorList>
            <person name="Min B."/>
            <person name="Park H."/>
            <person name="Park J.-H."/>
            <person name="Shin H.-D."/>
            <person name="Choi I.-G."/>
        </authorList>
    </citation>
    <scope>NUCLEOTIDE SEQUENCE [LARGE SCALE GENOMIC DNA]</scope>
    <source>
        <strain evidence="6 7">KUS-F28377</strain>
    </source>
</reference>
<organism evidence="6 7">
    <name type="scientific">Choanephora cucurbitarum</name>
    <dbReference type="NCBI Taxonomy" id="101091"/>
    <lineage>
        <taxon>Eukaryota</taxon>
        <taxon>Fungi</taxon>
        <taxon>Fungi incertae sedis</taxon>
        <taxon>Mucoromycota</taxon>
        <taxon>Mucoromycotina</taxon>
        <taxon>Mucoromycetes</taxon>
        <taxon>Mucorales</taxon>
        <taxon>Mucorineae</taxon>
        <taxon>Choanephoraceae</taxon>
        <taxon>Choanephoroideae</taxon>
        <taxon>Choanephora</taxon>
    </lineage>
</organism>
<dbReference type="SMART" id="SM00729">
    <property type="entry name" value="Elp3"/>
    <property type="match status" value="1"/>
</dbReference>
<comment type="caution">
    <text evidence="6">The sequence shown here is derived from an EMBL/GenBank/DDBJ whole genome shotgun (WGS) entry which is preliminary data.</text>
</comment>
<feature type="non-terminal residue" evidence="6">
    <location>
        <position position="447"/>
    </location>
</feature>
<evidence type="ECO:0000259" key="5">
    <source>
        <dbReference type="PROSITE" id="PS51918"/>
    </source>
</evidence>
<dbReference type="Pfam" id="PF04055">
    <property type="entry name" value="Radical_SAM"/>
    <property type="match status" value="1"/>
</dbReference>
<dbReference type="GO" id="GO:0004109">
    <property type="term" value="F:coproporphyrinogen oxidase activity"/>
    <property type="evidence" value="ECO:0007669"/>
    <property type="project" value="InterPro"/>
</dbReference>
<comment type="function">
    <text evidence="4">May be a heme chaperone, appears to bind heme. Homologous bacterial proteins do not have oxygen-independent coproporphyrinogen-III oxidase activity. Binds 1 [4Fe-4S] cluster. The cluster is coordinated with 3 cysteines and an exchangeable S-adenosyl-L-methionine.</text>
</comment>
<dbReference type="Gene3D" id="3.80.30.20">
    <property type="entry name" value="tm_1862 like domain"/>
    <property type="match status" value="1"/>
</dbReference>
<dbReference type="InterPro" id="IPR023404">
    <property type="entry name" value="rSAM_horseshoe"/>
</dbReference>
<dbReference type="GO" id="GO:0005739">
    <property type="term" value="C:mitochondrion"/>
    <property type="evidence" value="ECO:0007669"/>
    <property type="project" value="TreeGrafter"/>
</dbReference>
<evidence type="ECO:0000256" key="2">
    <source>
        <dbReference type="ARBA" id="ARBA00014678"/>
    </source>
</evidence>
<dbReference type="InParanoid" id="A0A1C7N676"/>
<dbReference type="InterPro" id="IPR004559">
    <property type="entry name" value="HemW-like"/>
</dbReference>
<evidence type="ECO:0000313" key="6">
    <source>
        <dbReference type="EMBL" id="OBZ84528.1"/>
    </source>
</evidence>
<dbReference type="NCBIfam" id="TIGR00539">
    <property type="entry name" value="hemN_rel"/>
    <property type="match status" value="1"/>
</dbReference>
<dbReference type="PANTHER" id="PTHR13932:SF5">
    <property type="entry name" value="RADICAL S-ADENOSYL METHIONINE DOMAIN-CONTAINING PROTEIN 1, MITOCHONDRIAL"/>
    <property type="match status" value="1"/>
</dbReference>
<proteinExistence type="inferred from homology"/>
<evidence type="ECO:0000256" key="4">
    <source>
        <dbReference type="ARBA" id="ARBA00045130"/>
    </source>
</evidence>
<feature type="domain" description="Radical SAM core" evidence="5">
    <location>
        <begin position="29"/>
        <end position="270"/>
    </location>
</feature>
<dbReference type="InterPro" id="IPR034505">
    <property type="entry name" value="Coproporphyrinogen-III_oxidase"/>
</dbReference>
<dbReference type="STRING" id="101091.A0A1C7N676"/>
<dbReference type="PROSITE" id="PS51918">
    <property type="entry name" value="RADICAL_SAM"/>
    <property type="match status" value="1"/>
</dbReference>
<dbReference type="EMBL" id="LUGH01000500">
    <property type="protein sequence ID" value="OBZ84528.1"/>
    <property type="molecule type" value="Genomic_DNA"/>
</dbReference>
<keyword evidence="7" id="KW-1185">Reference proteome</keyword>
<dbReference type="GO" id="GO:0051539">
    <property type="term" value="F:4 iron, 4 sulfur cluster binding"/>
    <property type="evidence" value="ECO:0007669"/>
    <property type="project" value="InterPro"/>
</dbReference>
<accession>A0A1C7N676</accession>
<dbReference type="InterPro" id="IPR006638">
    <property type="entry name" value="Elp3/MiaA/NifB-like_rSAM"/>
</dbReference>
<name>A0A1C7N676_9FUNG</name>
<dbReference type="PANTHER" id="PTHR13932">
    <property type="entry name" value="COPROPORPHYRINIGEN III OXIDASE"/>
    <property type="match status" value="1"/>
</dbReference>
<dbReference type="GO" id="GO:0006779">
    <property type="term" value="P:porphyrin-containing compound biosynthetic process"/>
    <property type="evidence" value="ECO:0007669"/>
    <property type="project" value="InterPro"/>
</dbReference>
<dbReference type="InterPro" id="IPR058240">
    <property type="entry name" value="rSAM_sf"/>
</dbReference>
<dbReference type="SFLD" id="SFLDS00029">
    <property type="entry name" value="Radical_SAM"/>
    <property type="match status" value="1"/>
</dbReference>
<evidence type="ECO:0000313" key="7">
    <source>
        <dbReference type="Proteomes" id="UP000093000"/>
    </source>
</evidence>
<dbReference type="SUPFAM" id="SSF102114">
    <property type="entry name" value="Radical SAM enzymes"/>
    <property type="match status" value="1"/>
</dbReference>
<gene>
    <name evidence="6" type="primary">Rsad1</name>
    <name evidence="6" type="ORF">A0J61_07429</name>
</gene>
<protein>
    <recommendedName>
        <fullName evidence="2">Radical S-adenosyl methionine domain-containing protein 1, mitochondrial</fullName>
    </recommendedName>
    <alternativeName>
        <fullName evidence="3">Putative heme chaperone</fullName>
    </alternativeName>
</protein>
<dbReference type="OrthoDB" id="431409at2759"/>
<dbReference type="Proteomes" id="UP000093000">
    <property type="component" value="Unassembled WGS sequence"/>
</dbReference>
<comment type="similarity">
    <text evidence="1">Belongs to the anaerobic coproporphyrinogen-III oxidase family. HemW subfamily.</text>
</comment>
<sequence>MRPSALRQQTRAQPFSIYIHWPYCERYQYLKEKRYVLSHSYMCIHSKCTYCNFNKYINPKNPPYERLANAMATELTYFLTHPKYQLEKRKLHSIYFGGGTPKQSADRIGLVPSVIRRLLDTISQYTNIHDRIEISMEANPTSIEMTQLKAFRDIGINRLSLGVQSFNSADLKLLGRDHSGDEAVKAISIAKDIFHQHRVTFDMIYARPGQTVEALTLSGDHLSMYQLSLEKSTPLHKKVVKGLVKNIPDSDIAADMYEDTVSIAKQYGFTHYEVSSFARHQKSISRHNFSYWQGMDFLGKLLWPGAHGRLTENLVRERTFGEFHPEKYMALCEAEGEGIRKSQPVSSRDMAEELIVFGLRTRMGIPRSRFKIMTNGQLLDDFIDKQALAMLIEAGFVVDESSKTDTQMSSYVPEELEYEWLEGGIRPTEAGLERIDSILPLLMKREN</sequence>
<dbReference type="InterPro" id="IPR007197">
    <property type="entry name" value="rSAM"/>
</dbReference>
<evidence type="ECO:0000256" key="3">
    <source>
        <dbReference type="ARBA" id="ARBA00033094"/>
    </source>
</evidence>
<evidence type="ECO:0000256" key="1">
    <source>
        <dbReference type="ARBA" id="ARBA00006100"/>
    </source>
</evidence>